<name>A0A5A7PUK2_STRAF</name>
<reference evidence="2" key="1">
    <citation type="journal article" date="2019" name="Curr. Biol.">
        <title>Genome Sequence of Striga asiatica Provides Insight into the Evolution of Plant Parasitism.</title>
        <authorList>
            <person name="Yoshida S."/>
            <person name="Kim S."/>
            <person name="Wafula E.K."/>
            <person name="Tanskanen J."/>
            <person name="Kim Y.M."/>
            <person name="Honaas L."/>
            <person name="Yang Z."/>
            <person name="Spallek T."/>
            <person name="Conn C.E."/>
            <person name="Ichihashi Y."/>
            <person name="Cheong K."/>
            <person name="Cui S."/>
            <person name="Der J.P."/>
            <person name="Gundlach H."/>
            <person name="Jiao Y."/>
            <person name="Hori C."/>
            <person name="Ishida J.K."/>
            <person name="Kasahara H."/>
            <person name="Kiba T."/>
            <person name="Kim M.S."/>
            <person name="Koo N."/>
            <person name="Laohavisit A."/>
            <person name="Lee Y.H."/>
            <person name="Lumba S."/>
            <person name="McCourt P."/>
            <person name="Mortimer J.C."/>
            <person name="Mutuku J.M."/>
            <person name="Nomura T."/>
            <person name="Sasaki-Sekimoto Y."/>
            <person name="Seto Y."/>
            <person name="Wang Y."/>
            <person name="Wakatake T."/>
            <person name="Sakakibara H."/>
            <person name="Demura T."/>
            <person name="Yamaguchi S."/>
            <person name="Yoneyama K."/>
            <person name="Manabe R.I."/>
            <person name="Nelson D.C."/>
            <person name="Schulman A.H."/>
            <person name="Timko M.P."/>
            <person name="dePamphilis C.W."/>
            <person name="Choi D."/>
            <person name="Shirasu K."/>
        </authorList>
    </citation>
    <scope>NUCLEOTIDE SEQUENCE [LARGE SCALE GENOMIC DNA]</scope>
    <source>
        <strain evidence="2">cv. UVA1</strain>
    </source>
</reference>
<dbReference type="EMBL" id="BKCP01005172">
    <property type="protein sequence ID" value="GER36368.1"/>
    <property type="molecule type" value="Genomic_DNA"/>
</dbReference>
<protein>
    <submittedName>
        <fullName evidence="1">Disease resistance protein</fullName>
    </submittedName>
</protein>
<evidence type="ECO:0000313" key="2">
    <source>
        <dbReference type="Proteomes" id="UP000325081"/>
    </source>
</evidence>
<dbReference type="Proteomes" id="UP000325081">
    <property type="component" value="Unassembled WGS sequence"/>
</dbReference>
<organism evidence="1 2">
    <name type="scientific">Striga asiatica</name>
    <name type="common">Asiatic witchweed</name>
    <name type="synonym">Buchnera asiatica</name>
    <dbReference type="NCBI Taxonomy" id="4170"/>
    <lineage>
        <taxon>Eukaryota</taxon>
        <taxon>Viridiplantae</taxon>
        <taxon>Streptophyta</taxon>
        <taxon>Embryophyta</taxon>
        <taxon>Tracheophyta</taxon>
        <taxon>Spermatophyta</taxon>
        <taxon>Magnoliopsida</taxon>
        <taxon>eudicotyledons</taxon>
        <taxon>Gunneridae</taxon>
        <taxon>Pentapetalae</taxon>
        <taxon>asterids</taxon>
        <taxon>lamiids</taxon>
        <taxon>Lamiales</taxon>
        <taxon>Orobanchaceae</taxon>
        <taxon>Buchnereae</taxon>
        <taxon>Striga</taxon>
    </lineage>
</organism>
<evidence type="ECO:0000313" key="1">
    <source>
        <dbReference type="EMBL" id="GER36368.1"/>
    </source>
</evidence>
<keyword evidence="2" id="KW-1185">Reference proteome</keyword>
<comment type="caution">
    <text evidence="1">The sequence shown here is derived from an EMBL/GenBank/DDBJ whole genome shotgun (WGS) entry which is preliminary data.</text>
</comment>
<sequence>MKTAGLVRTGGSPAILKLGPSVVMMVMAMEESDTDGGLIYERWVLIQLKALSPHTSCRKITAVAVVKEAELFVRRARLSGGGGSGGFGSPDEGEHLAAGNFHLQSTLWDGN</sequence>
<gene>
    <name evidence="1" type="ORF">STAS_12704</name>
</gene>
<proteinExistence type="predicted"/>
<dbReference type="AlphaFoldDB" id="A0A5A7PUK2"/>
<accession>A0A5A7PUK2</accession>